<keyword evidence="2" id="KW-1003">Cell membrane</keyword>
<dbReference type="CDD" id="cd17324">
    <property type="entry name" value="MFS_NepI_like"/>
    <property type="match status" value="1"/>
</dbReference>
<keyword evidence="5 6" id="KW-0472">Membrane</keyword>
<dbReference type="Gene3D" id="1.20.1250.20">
    <property type="entry name" value="MFS general substrate transporter like domains"/>
    <property type="match status" value="1"/>
</dbReference>
<dbReference type="PROSITE" id="PS50850">
    <property type="entry name" value="MFS"/>
    <property type="match status" value="1"/>
</dbReference>
<comment type="caution">
    <text evidence="8">The sequence shown here is derived from an EMBL/GenBank/DDBJ whole genome shotgun (WGS) entry which is preliminary data.</text>
</comment>
<dbReference type="PANTHER" id="PTHR43124:SF3">
    <property type="entry name" value="CHLORAMPHENICOL EFFLUX PUMP RV0191"/>
    <property type="match status" value="1"/>
</dbReference>
<dbReference type="GO" id="GO:0022857">
    <property type="term" value="F:transmembrane transporter activity"/>
    <property type="evidence" value="ECO:0007669"/>
    <property type="project" value="InterPro"/>
</dbReference>
<dbReference type="InterPro" id="IPR011701">
    <property type="entry name" value="MFS"/>
</dbReference>
<dbReference type="GO" id="GO:0005886">
    <property type="term" value="C:plasma membrane"/>
    <property type="evidence" value="ECO:0007669"/>
    <property type="project" value="UniProtKB-SubCell"/>
</dbReference>
<dbReference type="EMBL" id="JAPZLT010000016">
    <property type="protein sequence ID" value="MCZ7912305.1"/>
    <property type="molecule type" value="Genomic_DNA"/>
</dbReference>
<evidence type="ECO:0000256" key="4">
    <source>
        <dbReference type="ARBA" id="ARBA00022989"/>
    </source>
</evidence>
<feature type="transmembrane region" description="Helical" evidence="6">
    <location>
        <begin position="345"/>
        <end position="366"/>
    </location>
</feature>
<evidence type="ECO:0000256" key="1">
    <source>
        <dbReference type="ARBA" id="ARBA00004651"/>
    </source>
</evidence>
<dbReference type="Pfam" id="PF07690">
    <property type="entry name" value="MFS_1"/>
    <property type="match status" value="1"/>
</dbReference>
<gene>
    <name evidence="8" type="ORF">O9X94_23510</name>
</gene>
<dbReference type="InterPro" id="IPR036259">
    <property type="entry name" value="MFS_trans_sf"/>
</dbReference>
<dbReference type="Proteomes" id="UP001151309">
    <property type="component" value="Unassembled WGS sequence"/>
</dbReference>
<keyword evidence="4 6" id="KW-1133">Transmembrane helix</keyword>
<evidence type="ECO:0000313" key="9">
    <source>
        <dbReference type="Proteomes" id="UP001151309"/>
    </source>
</evidence>
<protein>
    <submittedName>
        <fullName evidence="8">MFS transporter</fullName>
    </submittedName>
</protein>
<feature type="domain" description="Major facilitator superfamily (MFS) profile" evidence="7">
    <location>
        <begin position="24"/>
        <end position="397"/>
    </location>
</feature>
<keyword evidence="3 6" id="KW-0812">Transmembrane</keyword>
<feature type="transmembrane region" description="Helical" evidence="6">
    <location>
        <begin position="311"/>
        <end position="333"/>
    </location>
</feature>
<feature type="transmembrane region" description="Helical" evidence="6">
    <location>
        <begin position="372"/>
        <end position="391"/>
    </location>
</feature>
<dbReference type="SUPFAM" id="SSF103473">
    <property type="entry name" value="MFS general substrate transporter"/>
    <property type="match status" value="1"/>
</dbReference>
<feature type="transmembrane region" description="Helical" evidence="6">
    <location>
        <begin position="61"/>
        <end position="83"/>
    </location>
</feature>
<keyword evidence="9" id="KW-1185">Reference proteome</keyword>
<feature type="transmembrane region" description="Helical" evidence="6">
    <location>
        <begin position="90"/>
        <end position="109"/>
    </location>
</feature>
<sequence length="397" mass="40152">MDMPVSRSISAGHADSKPLASWAAVASIGVGAFALVTTEFLPVGLLPLIAADLGISEGTAGLMVTVPGFLAALAAPMTLGFAARFDRKRVLVALLLLLVISNAIVATAHGFAALMFGRVLLGIAVGGFWTIGGSLGPRLRPGVEGPRATALIFSGVSLGTVAGVPAGALIGDLFGWRTAFLLVSGVALLVVAALQFLLPAIRAQKGSGLKQIPDVLRLRRIKIGLTAAVLIFVGQFAAYTYITPFLIGTIGIDTGTLSMVLLGYGAAGFAGNLFGGWAAGRNFVFALAGTAFLIALSVAGLLLAGGNTLAAVAWVVTWGFGFGMLPIAMQTFLFSSAPDRLESIAALFVSIAQLAIGLGALVGGLAVDNFGVPSALWLGAASALLTAGLIASASKTY</sequence>
<feature type="transmembrane region" description="Helical" evidence="6">
    <location>
        <begin position="221"/>
        <end position="239"/>
    </location>
</feature>
<evidence type="ECO:0000259" key="7">
    <source>
        <dbReference type="PROSITE" id="PS50850"/>
    </source>
</evidence>
<dbReference type="InterPro" id="IPR050189">
    <property type="entry name" value="MFS_Efflux_Transporters"/>
</dbReference>
<evidence type="ECO:0000256" key="5">
    <source>
        <dbReference type="ARBA" id="ARBA00023136"/>
    </source>
</evidence>
<feature type="transmembrane region" description="Helical" evidence="6">
    <location>
        <begin position="148"/>
        <end position="170"/>
    </location>
</feature>
<evidence type="ECO:0000256" key="2">
    <source>
        <dbReference type="ARBA" id="ARBA00022475"/>
    </source>
</evidence>
<comment type="subcellular location">
    <subcellularLocation>
        <location evidence="1">Cell membrane</location>
        <topology evidence="1">Multi-pass membrane protein</topology>
    </subcellularLocation>
</comment>
<feature type="transmembrane region" description="Helical" evidence="6">
    <location>
        <begin position="283"/>
        <end position="305"/>
    </location>
</feature>
<dbReference type="AlphaFoldDB" id="A0A9X3KIA4"/>
<name>A0A9X3KIA4_9HYPH</name>
<evidence type="ECO:0000256" key="3">
    <source>
        <dbReference type="ARBA" id="ARBA00022692"/>
    </source>
</evidence>
<proteinExistence type="predicted"/>
<feature type="transmembrane region" description="Helical" evidence="6">
    <location>
        <begin position="176"/>
        <end position="201"/>
    </location>
</feature>
<organism evidence="8 9">
    <name type="scientific">Agrobacterium leguminum</name>
    <dbReference type="NCBI Taxonomy" id="2792015"/>
    <lineage>
        <taxon>Bacteria</taxon>
        <taxon>Pseudomonadati</taxon>
        <taxon>Pseudomonadota</taxon>
        <taxon>Alphaproteobacteria</taxon>
        <taxon>Hyphomicrobiales</taxon>
        <taxon>Rhizobiaceae</taxon>
        <taxon>Rhizobium/Agrobacterium group</taxon>
        <taxon>Agrobacterium</taxon>
    </lineage>
</organism>
<dbReference type="PANTHER" id="PTHR43124">
    <property type="entry name" value="PURINE EFFLUX PUMP PBUE"/>
    <property type="match status" value="1"/>
</dbReference>
<dbReference type="InterPro" id="IPR020846">
    <property type="entry name" value="MFS_dom"/>
</dbReference>
<dbReference type="RefSeq" id="WP_269832766.1">
    <property type="nucleotide sequence ID" value="NZ_JAPZLT010000016.1"/>
</dbReference>
<evidence type="ECO:0000256" key="6">
    <source>
        <dbReference type="SAM" id="Phobius"/>
    </source>
</evidence>
<evidence type="ECO:0000313" key="8">
    <source>
        <dbReference type="EMBL" id="MCZ7912305.1"/>
    </source>
</evidence>
<feature type="transmembrane region" description="Helical" evidence="6">
    <location>
        <begin position="115"/>
        <end position="136"/>
    </location>
</feature>
<accession>A0A9X3KIA4</accession>
<reference evidence="8" key="1">
    <citation type="submission" date="2022-12" db="EMBL/GenBank/DDBJ databases">
        <title>Draft genome sequences of 22 rhizogenic Agrobacterium biovar 1 strains, the causative agent of hairy root disease.</title>
        <authorList>
            <person name="Kim N."/>
            <person name="Vargas P."/>
            <person name="Rediers H."/>
        </authorList>
    </citation>
    <scope>NUCLEOTIDE SEQUENCE</scope>
    <source>
        <strain evidence="8">ST07.17.026</strain>
    </source>
</reference>
<feature type="transmembrane region" description="Helical" evidence="6">
    <location>
        <begin position="245"/>
        <end position="271"/>
    </location>
</feature>
<feature type="transmembrane region" description="Helical" evidence="6">
    <location>
        <begin position="20"/>
        <end position="41"/>
    </location>
</feature>